<comment type="caution">
    <text evidence="7">The sequence shown here is derived from an EMBL/GenBank/DDBJ whole genome shotgun (WGS) entry which is preliminary data.</text>
</comment>
<name>A3SPM0_ROSNI</name>
<dbReference type="eggNOG" id="COG1280">
    <property type="taxonomic scope" value="Bacteria"/>
</dbReference>
<keyword evidence="4 6" id="KW-1133">Transmembrane helix</keyword>
<evidence type="ECO:0000256" key="2">
    <source>
        <dbReference type="ARBA" id="ARBA00022475"/>
    </source>
</evidence>
<proteinExistence type="predicted"/>
<reference evidence="7 8" key="1">
    <citation type="submission" date="2005-12" db="EMBL/GenBank/DDBJ databases">
        <authorList>
            <person name="Moran M.A."/>
            <person name="Ferriera S."/>
            <person name="Johnson J."/>
            <person name="Kravitz S."/>
            <person name="Halpern A."/>
            <person name="Remington K."/>
            <person name="Beeson K."/>
            <person name="Tran B."/>
            <person name="Rogers Y.-H."/>
            <person name="Friedman R."/>
            <person name="Venter J.C."/>
        </authorList>
    </citation>
    <scope>NUCLEOTIDE SEQUENCE [LARGE SCALE GENOMIC DNA]</scope>
    <source>
        <strain evidence="8">ATCC BAA-591 / DSM 15170 / ISM</strain>
    </source>
</reference>
<dbReference type="GO" id="GO:0005886">
    <property type="term" value="C:plasma membrane"/>
    <property type="evidence" value="ECO:0007669"/>
    <property type="project" value="UniProtKB-SubCell"/>
</dbReference>
<dbReference type="Proteomes" id="UP000005954">
    <property type="component" value="Unassembled WGS sequence"/>
</dbReference>
<evidence type="ECO:0000313" key="7">
    <source>
        <dbReference type="EMBL" id="EAP76410.1"/>
    </source>
</evidence>
<dbReference type="Pfam" id="PF01810">
    <property type="entry name" value="LysE"/>
    <property type="match status" value="1"/>
</dbReference>
<gene>
    <name evidence="7" type="ORF">ISM_16130</name>
</gene>
<dbReference type="STRING" id="89187.ISM_16130"/>
<dbReference type="EMBL" id="AALY01000002">
    <property type="protein sequence ID" value="EAP76410.1"/>
    <property type="molecule type" value="Genomic_DNA"/>
</dbReference>
<dbReference type="HOGENOM" id="CLU_079569_1_0_5"/>
<feature type="transmembrane region" description="Helical" evidence="6">
    <location>
        <begin position="178"/>
        <end position="196"/>
    </location>
</feature>
<protein>
    <submittedName>
        <fullName evidence="7">Transporter, LysE family protein</fullName>
    </submittedName>
</protein>
<feature type="transmembrane region" description="Helical" evidence="6">
    <location>
        <begin position="41"/>
        <end position="62"/>
    </location>
</feature>
<evidence type="ECO:0000256" key="6">
    <source>
        <dbReference type="SAM" id="Phobius"/>
    </source>
</evidence>
<keyword evidence="3 6" id="KW-0812">Transmembrane</keyword>
<dbReference type="RefSeq" id="WP_009815235.1">
    <property type="nucleotide sequence ID" value="NZ_CH724156.1"/>
</dbReference>
<evidence type="ECO:0000256" key="1">
    <source>
        <dbReference type="ARBA" id="ARBA00004651"/>
    </source>
</evidence>
<sequence>MSVALASFAVFAASQVGTPGPANMALMGTGARFGFRAALPFVGGVVLGKQLIIWPLGLGLMVWLRDYPVVFGALRWAAIAYIFWLAWKVANTRIAPGEEGARVPGLVAGLWVHPLNPKAWAMIIGGFTNFVDEGTSAIEATFGIALVLFSCQLVLHPLWALAGDRVARLVAGTRAETYLMWTLAALTVLSVLYVLLGGGEA</sequence>
<evidence type="ECO:0000313" key="8">
    <source>
        <dbReference type="Proteomes" id="UP000005954"/>
    </source>
</evidence>
<dbReference type="PANTHER" id="PTHR30086">
    <property type="entry name" value="ARGININE EXPORTER PROTEIN ARGO"/>
    <property type="match status" value="1"/>
</dbReference>
<keyword evidence="2" id="KW-1003">Cell membrane</keyword>
<dbReference type="PANTHER" id="PTHR30086:SF20">
    <property type="entry name" value="ARGININE EXPORTER PROTEIN ARGO-RELATED"/>
    <property type="match status" value="1"/>
</dbReference>
<accession>A3SPM0</accession>
<evidence type="ECO:0000256" key="5">
    <source>
        <dbReference type="ARBA" id="ARBA00023136"/>
    </source>
</evidence>
<evidence type="ECO:0000256" key="3">
    <source>
        <dbReference type="ARBA" id="ARBA00022692"/>
    </source>
</evidence>
<dbReference type="InterPro" id="IPR001123">
    <property type="entry name" value="LeuE-type"/>
</dbReference>
<comment type="subcellular location">
    <subcellularLocation>
        <location evidence="1">Cell membrane</location>
        <topology evidence="1">Multi-pass membrane protein</topology>
    </subcellularLocation>
</comment>
<organism evidence="7 8">
    <name type="scientific">Roseovarius nubinhibens (strain ATCC BAA-591 / DSM 15170 / ISM)</name>
    <dbReference type="NCBI Taxonomy" id="89187"/>
    <lineage>
        <taxon>Bacteria</taxon>
        <taxon>Pseudomonadati</taxon>
        <taxon>Pseudomonadota</taxon>
        <taxon>Alphaproteobacteria</taxon>
        <taxon>Rhodobacterales</taxon>
        <taxon>Roseobacteraceae</taxon>
        <taxon>Roseovarius</taxon>
    </lineage>
</organism>
<dbReference type="AlphaFoldDB" id="A3SPM0"/>
<keyword evidence="8" id="KW-1185">Reference proteome</keyword>
<keyword evidence="5 6" id="KW-0472">Membrane</keyword>
<feature type="transmembrane region" description="Helical" evidence="6">
    <location>
        <begin position="69"/>
        <end position="87"/>
    </location>
</feature>
<feature type="transmembrane region" description="Helical" evidence="6">
    <location>
        <begin position="140"/>
        <end position="162"/>
    </location>
</feature>
<evidence type="ECO:0000256" key="4">
    <source>
        <dbReference type="ARBA" id="ARBA00022989"/>
    </source>
</evidence>
<dbReference type="GO" id="GO:0015171">
    <property type="term" value="F:amino acid transmembrane transporter activity"/>
    <property type="evidence" value="ECO:0007669"/>
    <property type="project" value="TreeGrafter"/>
</dbReference>
<dbReference type="OrthoDB" id="9812084at2"/>